<dbReference type="InterPro" id="IPR046357">
    <property type="entry name" value="PPIase_dom_sf"/>
</dbReference>
<evidence type="ECO:0000256" key="11">
    <source>
        <dbReference type="ARBA" id="ARBA00055986"/>
    </source>
</evidence>
<dbReference type="SUPFAM" id="SSF54534">
    <property type="entry name" value="FKBP-like"/>
    <property type="match status" value="4"/>
</dbReference>
<dbReference type="PANTHER" id="PTHR46046:SF2">
    <property type="entry name" value="PEPTIDYL-PROLYL CIS-TRANS ISOMERASE FKBP9"/>
    <property type="match status" value="1"/>
</dbReference>
<evidence type="ECO:0000259" key="15">
    <source>
        <dbReference type="PROSITE" id="PS50222"/>
    </source>
</evidence>
<feature type="domain" description="EF-hand" evidence="15">
    <location>
        <begin position="667"/>
        <end position="702"/>
    </location>
</feature>
<dbReference type="PROSITE" id="PS00018">
    <property type="entry name" value="EF_HAND_1"/>
    <property type="match status" value="1"/>
</dbReference>
<feature type="compositionally biased region" description="Basic and acidic residues" evidence="13">
    <location>
        <begin position="128"/>
        <end position="141"/>
    </location>
</feature>
<organism evidence="16 17">
    <name type="scientific">Phasianus colchicus</name>
    <name type="common">Common pheasant</name>
    <dbReference type="NCBI Taxonomy" id="9054"/>
    <lineage>
        <taxon>Eukaryota</taxon>
        <taxon>Metazoa</taxon>
        <taxon>Chordata</taxon>
        <taxon>Craniata</taxon>
        <taxon>Vertebrata</taxon>
        <taxon>Euteleostomi</taxon>
        <taxon>Archelosauria</taxon>
        <taxon>Archosauria</taxon>
        <taxon>Dinosauria</taxon>
        <taxon>Saurischia</taxon>
        <taxon>Theropoda</taxon>
        <taxon>Coelurosauria</taxon>
        <taxon>Aves</taxon>
        <taxon>Neognathae</taxon>
        <taxon>Galloanserae</taxon>
        <taxon>Galliformes</taxon>
        <taxon>Phasianidae</taxon>
        <taxon>Phasianinae</taxon>
        <taxon>Phasianus</taxon>
    </lineage>
</organism>
<dbReference type="PROSITE" id="PS50222">
    <property type="entry name" value="EF_HAND_2"/>
    <property type="match status" value="2"/>
</dbReference>
<evidence type="ECO:0000259" key="14">
    <source>
        <dbReference type="PROSITE" id="PS50059"/>
    </source>
</evidence>
<dbReference type="PROSITE" id="PS50059">
    <property type="entry name" value="FKBP_PPIASE"/>
    <property type="match status" value="4"/>
</dbReference>
<keyword evidence="17" id="KW-1185">Reference proteome</keyword>
<comment type="subcellular location">
    <subcellularLocation>
        <location evidence="2">Endoplasmic reticulum</location>
    </subcellularLocation>
</comment>
<dbReference type="PANTHER" id="PTHR46046">
    <property type="entry name" value="PEPTIDYLPROLYL ISOMERASE"/>
    <property type="match status" value="1"/>
</dbReference>
<evidence type="ECO:0000256" key="9">
    <source>
        <dbReference type="ARBA" id="ARBA00023180"/>
    </source>
</evidence>
<reference evidence="16" key="1">
    <citation type="submission" date="2025-08" db="UniProtKB">
        <authorList>
            <consortium name="Ensembl"/>
        </authorList>
    </citation>
    <scope>IDENTIFICATION</scope>
</reference>
<dbReference type="FunFam" id="1.10.238.10:FF:000102">
    <property type="entry name" value="Peptidylprolyl isomerase"/>
    <property type="match status" value="1"/>
</dbReference>
<feature type="compositionally biased region" description="Pro residues" evidence="13">
    <location>
        <begin position="60"/>
        <end position="72"/>
    </location>
</feature>
<evidence type="ECO:0000313" key="16">
    <source>
        <dbReference type="Ensembl" id="ENSPCLP00000018828.1"/>
    </source>
</evidence>
<comment type="function">
    <text evidence="11">PPIases accelerate the folding of proteins during protein synthesis.</text>
</comment>
<dbReference type="InterPro" id="IPR001179">
    <property type="entry name" value="PPIase_FKBP_dom"/>
</dbReference>
<keyword evidence="4" id="KW-0732">Signal</keyword>
<name>A0A669QKV4_PHACC</name>
<protein>
    <recommendedName>
        <fullName evidence="12">peptidylprolyl isomerase</fullName>
        <ecNumber evidence="12">5.2.1.8</ecNumber>
    </recommendedName>
</protein>
<keyword evidence="6" id="KW-0256">Endoplasmic reticulum</keyword>
<keyword evidence="3" id="KW-0479">Metal-binding</keyword>
<dbReference type="InterPro" id="IPR018247">
    <property type="entry name" value="EF_Hand_1_Ca_BS"/>
</dbReference>
<dbReference type="InterPro" id="IPR011992">
    <property type="entry name" value="EF-hand-dom_pair"/>
</dbReference>
<dbReference type="SMART" id="SM00054">
    <property type="entry name" value="EFh"/>
    <property type="match status" value="2"/>
</dbReference>
<evidence type="ECO:0000313" key="17">
    <source>
        <dbReference type="Proteomes" id="UP000472261"/>
    </source>
</evidence>
<comment type="catalytic activity">
    <reaction evidence="1 12">
        <text>[protein]-peptidylproline (omega=180) = [protein]-peptidylproline (omega=0)</text>
        <dbReference type="Rhea" id="RHEA:16237"/>
        <dbReference type="Rhea" id="RHEA-COMP:10747"/>
        <dbReference type="Rhea" id="RHEA-COMP:10748"/>
        <dbReference type="ChEBI" id="CHEBI:83833"/>
        <dbReference type="ChEBI" id="CHEBI:83834"/>
        <dbReference type="EC" id="5.2.1.8"/>
    </reaction>
</comment>
<feature type="domain" description="PPIase FKBP-type" evidence="14">
    <location>
        <begin position="568"/>
        <end position="656"/>
    </location>
</feature>
<evidence type="ECO:0000256" key="10">
    <source>
        <dbReference type="ARBA" id="ARBA00023235"/>
    </source>
</evidence>
<dbReference type="Ensembl" id="ENSPCLT00000025106.1">
    <property type="protein sequence ID" value="ENSPCLP00000018828.1"/>
    <property type="gene ID" value="ENSPCLG00000015798.1"/>
</dbReference>
<reference evidence="16" key="2">
    <citation type="submission" date="2025-09" db="UniProtKB">
        <authorList>
            <consortium name="Ensembl"/>
        </authorList>
    </citation>
    <scope>IDENTIFICATION</scope>
</reference>
<evidence type="ECO:0000256" key="1">
    <source>
        <dbReference type="ARBA" id="ARBA00000971"/>
    </source>
</evidence>
<dbReference type="CDD" id="cd00051">
    <property type="entry name" value="EFh"/>
    <property type="match status" value="1"/>
</dbReference>
<dbReference type="Proteomes" id="UP000472261">
    <property type="component" value="Unplaced"/>
</dbReference>
<keyword evidence="9" id="KW-0325">Glycoprotein</keyword>
<feature type="domain" description="PPIase FKBP-type" evidence="14">
    <location>
        <begin position="233"/>
        <end position="321"/>
    </location>
</feature>
<keyword evidence="8 12" id="KW-0697">Rotamase</keyword>
<feature type="region of interest" description="Disordered" evidence="13">
    <location>
        <begin position="724"/>
        <end position="751"/>
    </location>
</feature>
<dbReference type="Gene3D" id="3.10.50.40">
    <property type="match status" value="4"/>
</dbReference>
<dbReference type="InterPro" id="IPR051989">
    <property type="entry name" value="FKBP-like_isomerase"/>
</dbReference>
<evidence type="ECO:0000256" key="12">
    <source>
        <dbReference type="PROSITE-ProRule" id="PRU00277"/>
    </source>
</evidence>
<evidence type="ECO:0000256" key="8">
    <source>
        <dbReference type="ARBA" id="ARBA00023110"/>
    </source>
</evidence>
<evidence type="ECO:0000256" key="7">
    <source>
        <dbReference type="ARBA" id="ARBA00022837"/>
    </source>
</evidence>
<keyword evidence="5" id="KW-0677">Repeat</keyword>
<evidence type="ECO:0000256" key="4">
    <source>
        <dbReference type="ARBA" id="ARBA00022729"/>
    </source>
</evidence>
<evidence type="ECO:0000256" key="3">
    <source>
        <dbReference type="ARBA" id="ARBA00022723"/>
    </source>
</evidence>
<dbReference type="GO" id="GO:0003755">
    <property type="term" value="F:peptidyl-prolyl cis-trans isomerase activity"/>
    <property type="evidence" value="ECO:0007669"/>
    <property type="project" value="UniProtKB-KW"/>
</dbReference>
<proteinExistence type="predicted"/>
<dbReference type="AlphaFoldDB" id="A0A669QKV4"/>
<accession>A0A669QKV4</accession>
<sequence length="751" mass="81608">MLGCHESPLLLGPGIPLGAREVILLCHPAVQPAGRREYPYLQKSEQAGGDSEPAPFQVTPTPPFAPATPGPPRHARSRLQAIPGRGPRSPSRHGAAGRGGTEPGSATSRRGHRAAPPVPKAGAAPRPGWEHCGGKGPEAQHPRLQVLPPPEEERSGAGAAGSLPSPPSMAGPAAVPRRGAGCGALLLLPAMLVSWAACQAPPVPAAEPPWDGADVHVERRFVPERCPRAVRRGDFVRYHYLGSFPDGTRFDSSYDRGSTFNVFVGKGQLIAGMDKALVGMCVNERRFVKIPPKLAYGSEGVSGVIPPNAVLHFDVLLIDLWNPEDEVQVETYFKPERCTRRVQVSDFVRYHYNGTFLDGTLFDSSHNRMRTYDTYVGIGWLIPGMDQGLLGMCIGEKRIITIPPFLAYGEEGDGKEIPGQASLVFDVALLDLHNPKDGITIENQLVPESCERRTQTGDFIRYHYNGTLLDGTLFDSSYSRNRTYDTYVGKGYVIAGMDEGLLGVCTGERRRIIIPPHLGYGEEGRGKIPGSAVLVFDIHVADFHNPSDSVSITVNYKPSNCSLLSKKGDYLKYHYNASLLDGTLLVSTHSLGKTYNIVLGSGQVVIGMDMGLQDMCVGERRTVVIPPHLGYGEDGVEGEVPGSAVLVFDIELLELVSGLPEGYMFVWNGEVSPNLFEEIDQNHDGEVLLEEFSEYIQAQVDSGKGKLAPGFDFEKIVKNMFTNQDRDGNGKVTAEEFKLKDQEAKEGHDEL</sequence>
<dbReference type="SUPFAM" id="SSF47473">
    <property type="entry name" value="EF-hand"/>
    <property type="match status" value="1"/>
</dbReference>
<dbReference type="FunFam" id="3.10.50.40:FF:000002">
    <property type="entry name" value="Peptidylprolyl isomerase"/>
    <property type="match status" value="4"/>
</dbReference>
<dbReference type="Pfam" id="PF00254">
    <property type="entry name" value="FKBP_C"/>
    <property type="match status" value="4"/>
</dbReference>
<dbReference type="GO" id="GO:0005509">
    <property type="term" value="F:calcium ion binding"/>
    <property type="evidence" value="ECO:0007669"/>
    <property type="project" value="InterPro"/>
</dbReference>
<feature type="domain" description="PPIase FKBP-type" evidence="14">
    <location>
        <begin position="457"/>
        <end position="544"/>
    </location>
</feature>
<evidence type="ECO:0000256" key="5">
    <source>
        <dbReference type="ARBA" id="ARBA00022737"/>
    </source>
</evidence>
<feature type="domain" description="EF-hand" evidence="15">
    <location>
        <begin position="712"/>
        <end position="747"/>
    </location>
</feature>
<evidence type="ECO:0000256" key="6">
    <source>
        <dbReference type="ARBA" id="ARBA00022824"/>
    </source>
</evidence>
<keyword evidence="10 12" id="KW-0413">Isomerase</keyword>
<keyword evidence="7" id="KW-0106">Calcium</keyword>
<dbReference type="GO" id="GO:0005783">
    <property type="term" value="C:endoplasmic reticulum"/>
    <property type="evidence" value="ECO:0007669"/>
    <property type="project" value="UniProtKB-SubCell"/>
</dbReference>
<dbReference type="EC" id="5.2.1.8" evidence="12"/>
<evidence type="ECO:0000256" key="2">
    <source>
        <dbReference type="ARBA" id="ARBA00004240"/>
    </source>
</evidence>
<feature type="domain" description="PPIase FKBP-type" evidence="14">
    <location>
        <begin position="345"/>
        <end position="433"/>
    </location>
</feature>
<dbReference type="InterPro" id="IPR002048">
    <property type="entry name" value="EF_hand_dom"/>
</dbReference>
<evidence type="ECO:0000256" key="13">
    <source>
        <dbReference type="SAM" id="MobiDB-lite"/>
    </source>
</evidence>
<feature type="region of interest" description="Disordered" evidence="13">
    <location>
        <begin position="40"/>
        <end position="174"/>
    </location>
</feature>
<dbReference type="Gene3D" id="1.10.238.10">
    <property type="entry name" value="EF-hand"/>
    <property type="match status" value="1"/>
</dbReference>